<evidence type="ECO:0000313" key="2">
    <source>
        <dbReference type="Proteomes" id="UP001524502"/>
    </source>
</evidence>
<accession>A0ABT1RKP9</accession>
<protein>
    <submittedName>
        <fullName evidence="1">DUF2461 domain-containing protein</fullName>
    </submittedName>
</protein>
<sequence length="227" mass="26274">MNTESILNYLSELSQNNNREWYHAHKGELKEANAQFEELLQELILEIGKTDSSIIHNVPGDLTFKLVRDTRFSHDKSPYNPAFRAHIASKGKLPVPVGYYIMIKPGDQSFLGGGLFADMFKDATAMVRDYISANPKEWEQIICDPDFQKYFTVQGTALKNVPRGYDKEHPQAEFLKYKSWYLEYAVKDEDLKDPQAFLTTAVDIFKRMKPFNDYLNKALADFEMPKR</sequence>
<dbReference type="InterPro" id="IPR012808">
    <property type="entry name" value="CHP02453"/>
</dbReference>
<reference evidence="1 2" key="1">
    <citation type="submission" date="2022-06" db="EMBL/GenBank/DDBJ databases">
        <title>Isolation of gut microbiota from human fecal samples.</title>
        <authorList>
            <person name="Pamer E.G."/>
            <person name="Barat B."/>
            <person name="Waligurski E."/>
            <person name="Medina S."/>
            <person name="Paddock L."/>
            <person name="Mostad J."/>
        </authorList>
    </citation>
    <scope>NUCLEOTIDE SEQUENCE [LARGE SCALE GENOMIC DNA]</scope>
    <source>
        <strain evidence="1 2">SL.3.17</strain>
    </source>
</reference>
<proteinExistence type="predicted"/>
<dbReference type="RefSeq" id="WP_256130947.1">
    <property type="nucleotide sequence ID" value="NZ_JANFXK010000002.1"/>
</dbReference>
<dbReference type="PANTHER" id="PTHR36452">
    <property type="entry name" value="CHROMOSOME 12, WHOLE GENOME SHOTGUN SEQUENCE"/>
    <property type="match status" value="1"/>
</dbReference>
<dbReference type="NCBIfam" id="TIGR02453">
    <property type="entry name" value="TIGR02453 family protein"/>
    <property type="match status" value="1"/>
</dbReference>
<keyword evidence="2" id="KW-1185">Reference proteome</keyword>
<dbReference type="InterPro" id="IPR015996">
    <property type="entry name" value="UCP028451"/>
</dbReference>
<dbReference type="PANTHER" id="PTHR36452:SF1">
    <property type="entry name" value="DUF2461 DOMAIN-CONTAINING PROTEIN"/>
    <property type="match status" value="1"/>
</dbReference>
<organism evidence="1 2">
    <name type="scientific">Anaerovorax odorimutans</name>
    <dbReference type="NCBI Taxonomy" id="109327"/>
    <lineage>
        <taxon>Bacteria</taxon>
        <taxon>Bacillati</taxon>
        <taxon>Bacillota</taxon>
        <taxon>Clostridia</taxon>
        <taxon>Peptostreptococcales</taxon>
        <taxon>Anaerovoracaceae</taxon>
        <taxon>Anaerovorax</taxon>
    </lineage>
</organism>
<gene>
    <name evidence="1" type="ORF">NE619_03400</name>
</gene>
<comment type="caution">
    <text evidence="1">The sequence shown here is derived from an EMBL/GenBank/DDBJ whole genome shotgun (WGS) entry which is preliminary data.</text>
</comment>
<dbReference type="Proteomes" id="UP001524502">
    <property type="component" value="Unassembled WGS sequence"/>
</dbReference>
<evidence type="ECO:0000313" key="1">
    <source>
        <dbReference type="EMBL" id="MCQ4635761.1"/>
    </source>
</evidence>
<dbReference type="EMBL" id="JANFXK010000002">
    <property type="protein sequence ID" value="MCQ4635761.1"/>
    <property type="molecule type" value="Genomic_DNA"/>
</dbReference>
<dbReference type="PIRSF" id="PIRSF028451">
    <property type="entry name" value="UCP028451"/>
    <property type="match status" value="1"/>
</dbReference>
<name>A0ABT1RKP9_9FIRM</name>
<dbReference type="Pfam" id="PF09365">
    <property type="entry name" value="DUF2461"/>
    <property type="match status" value="1"/>
</dbReference>